<reference evidence="2 3" key="1">
    <citation type="journal article" date="2013" name="Fungal Biol.">
        <title>Analysis of microsatellite markers in the genome of the plant pathogen Ceratocystis fimbriata.</title>
        <authorList>
            <person name="Simpson M.C."/>
            <person name="Wilken P.M."/>
            <person name="Coetzee M.P."/>
            <person name="Wingfield M.J."/>
            <person name="Wingfield B.D."/>
        </authorList>
    </citation>
    <scope>NUCLEOTIDE SEQUENCE [LARGE SCALE GENOMIC DNA]</scope>
    <source>
        <strain evidence="2 3">CBS 114723</strain>
    </source>
</reference>
<feature type="region of interest" description="Disordered" evidence="1">
    <location>
        <begin position="1"/>
        <end position="83"/>
    </location>
</feature>
<evidence type="ECO:0000256" key="1">
    <source>
        <dbReference type="SAM" id="MobiDB-lite"/>
    </source>
</evidence>
<accession>A0A2C5WYB1</accession>
<dbReference type="STRING" id="1035309.A0A2C5WYB1"/>
<feature type="compositionally biased region" description="Low complexity" evidence="1">
    <location>
        <begin position="24"/>
        <end position="39"/>
    </location>
</feature>
<dbReference type="EMBL" id="APWK03000119">
    <property type="protein sequence ID" value="PHH50641.1"/>
    <property type="molecule type" value="Genomic_DNA"/>
</dbReference>
<keyword evidence="3" id="KW-1185">Reference proteome</keyword>
<reference evidence="2 3" key="2">
    <citation type="journal article" date="2013" name="IMA Fungus">
        <title>IMA Genome-F 1: Ceratocystis fimbriata: Draft nuclear genome sequence for the plant pathogen, Ceratocystis fimbriata.</title>
        <authorList>
            <person name="Wilken P.M."/>
            <person name="Steenkamp E.T."/>
            <person name="Wingfield M.J."/>
            <person name="de Beer Z.W."/>
            <person name="Wingfield B.D."/>
        </authorList>
    </citation>
    <scope>NUCLEOTIDE SEQUENCE [LARGE SCALE GENOMIC DNA]</scope>
    <source>
        <strain evidence="2 3">CBS 114723</strain>
    </source>
</reference>
<evidence type="ECO:0000313" key="2">
    <source>
        <dbReference type="EMBL" id="PHH50641.1"/>
    </source>
</evidence>
<sequence length="536" mass="58773">MGLFSRKKSTGGMAPPVKPSIQTSNSNASFNSGSSSIKSPATSFKPSFNRSSAGSGSPSSPMTSISPTKIDIPRAPDPNIDPAGYLRSLQAVRERAKIMTDKANRNNLTHFDVDMSKFGDVVRFVANIIKRDYDAPFNSIPPHCRYQHFCVGGRDRPAHMLATFSDVDNSEKCRRLMDLCVVSIVMDGGAGSEWSYKSLENNKIYRRSDGIAVAAFEMFKSGLFSSNPSNRCQVDKQGMKRLTVEALANGFQSRPGNEIVGLEGRAELLSKLGAALEHDNVFGAHGRPGSMLDYLLSHPSTQASSKLIVPVPLLWNVLMEHIEPIWPQSRSNIHGVTLGDAWPCSSMPKPAVSPNGSPTTFSPFPTGANSPAAWESILPFHKLAQWLCYSMMQPMESLLKVHFTGAELLTGLPEYRNGGLFIDLGVISLKPKDEARGLENFKKHYDSGSHRAVEVAPLFLTSDDVVVEWRGVTIGFLDRLWHEVNKYLAKELAGNEISLSQLMEAGSFKAGREMAEVSRPNTREPPILIDRNGTIF</sequence>
<dbReference type="InterPro" id="IPR012469">
    <property type="entry name" value="DUF1688"/>
</dbReference>
<gene>
    <name evidence="2" type="primary">URC4_1</name>
    <name evidence="2" type="ORF">CFIMG_006436RAa</name>
</gene>
<name>A0A2C5WYB1_9PEZI</name>
<dbReference type="AlphaFoldDB" id="A0A2C5WYB1"/>
<evidence type="ECO:0000313" key="3">
    <source>
        <dbReference type="Proteomes" id="UP000222788"/>
    </source>
</evidence>
<dbReference type="Proteomes" id="UP000222788">
    <property type="component" value="Unassembled WGS sequence"/>
</dbReference>
<dbReference type="PANTHER" id="PTHR31687">
    <property type="match status" value="1"/>
</dbReference>
<proteinExistence type="predicted"/>
<dbReference type="PANTHER" id="PTHR31687:SF3">
    <property type="entry name" value="PROTEIN URG3"/>
    <property type="match status" value="1"/>
</dbReference>
<dbReference type="OrthoDB" id="2153176at2759"/>
<comment type="caution">
    <text evidence="2">The sequence shown here is derived from an EMBL/GenBank/DDBJ whole genome shotgun (WGS) entry which is preliminary data.</text>
</comment>
<dbReference type="Pfam" id="PF07958">
    <property type="entry name" value="DUF1688"/>
    <property type="match status" value="1"/>
</dbReference>
<protein>
    <submittedName>
        <fullName evidence="2">Uracil catabolism protein 4</fullName>
    </submittedName>
</protein>
<organism evidence="2 3">
    <name type="scientific">Ceratocystis fimbriata CBS 114723</name>
    <dbReference type="NCBI Taxonomy" id="1035309"/>
    <lineage>
        <taxon>Eukaryota</taxon>
        <taxon>Fungi</taxon>
        <taxon>Dikarya</taxon>
        <taxon>Ascomycota</taxon>
        <taxon>Pezizomycotina</taxon>
        <taxon>Sordariomycetes</taxon>
        <taxon>Hypocreomycetidae</taxon>
        <taxon>Microascales</taxon>
        <taxon>Ceratocystidaceae</taxon>
        <taxon>Ceratocystis</taxon>
    </lineage>
</organism>
<feature type="compositionally biased region" description="Low complexity" evidence="1">
    <location>
        <begin position="46"/>
        <end position="67"/>
    </location>
</feature>